<sequence>MAPPVTGTLSAVVRLRPETTLMPSNAAASPPVHRDGNGLALGRWEVSLTSYDGFAFYMAALCTCVPLAQINARIGLHRYWHVIALYGTLHVASWVLGYYWFLDSIWPNVCGRGLFDALSTPWTFGVGTSKSIAWYATLLLAIAYRIHLRWRLRRLFAIPGHLYQDAIATALCSCCVISQMAQHTTAYTPGELISIMPKDTLPGYEVL</sequence>
<organism evidence="2 3">
    <name type="scientific">Saprolegnia parasitica (strain CBS 223.65)</name>
    <dbReference type="NCBI Taxonomy" id="695850"/>
    <lineage>
        <taxon>Eukaryota</taxon>
        <taxon>Sar</taxon>
        <taxon>Stramenopiles</taxon>
        <taxon>Oomycota</taxon>
        <taxon>Saprolegniomycetes</taxon>
        <taxon>Saprolegniales</taxon>
        <taxon>Saprolegniaceae</taxon>
        <taxon>Saprolegnia</taxon>
    </lineage>
</organism>
<evidence type="ECO:0000313" key="2">
    <source>
        <dbReference type="EMBL" id="KDO27551.1"/>
    </source>
</evidence>
<dbReference type="VEuPathDB" id="FungiDB:SPRG_06818"/>
<dbReference type="EMBL" id="KK583216">
    <property type="protein sequence ID" value="KDO27551.1"/>
    <property type="molecule type" value="Genomic_DNA"/>
</dbReference>
<gene>
    <name evidence="2" type="ORF">SPRG_06818</name>
</gene>
<proteinExistence type="predicted"/>
<dbReference type="Proteomes" id="UP000030745">
    <property type="component" value="Unassembled WGS sequence"/>
</dbReference>
<protein>
    <submittedName>
        <fullName evidence="2">Uncharacterized protein</fullName>
    </submittedName>
</protein>
<feature type="transmembrane region" description="Helical" evidence="1">
    <location>
        <begin position="54"/>
        <end position="72"/>
    </location>
</feature>
<feature type="transmembrane region" description="Helical" evidence="1">
    <location>
        <begin position="122"/>
        <end position="144"/>
    </location>
</feature>
<keyword evidence="1" id="KW-0472">Membrane</keyword>
<dbReference type="KEGG" id="spar:SPRG_06818"/>
<evidence type="ECO:0000313" key="3">
    <source>
        <dbReference type="Proteomes" id="UP000030745"/>
    </source>
</evidence>
<name>A0A067CLW8_SAPPC</name>
<keyword evidence="1" id="KW-0812">Transmembrane</keyword>
<evidence type="ECO:0000256" key="1">
    <source>
        <dbReference type="SAM" id="Phobius"/>
    </source>
</evidence>
<dbReference type="RefSeq" id="XP_012201676.1">
    <property type="nucleotide sequence ID" value="XM_012346286.1"/>
</dbReference>
<dbReference type="GeneID" id="24129142"/>
<dbReference type="OrthoDB" id="166297at2759"/>
<dbReference type="AlphaFoldDB" id="A0A067CLW8"/>
<reference evidence="2 3" key="1">
    <citation type="journal article" date="2013" name="PLoS Genet.">
        <title>Distinctive expansion of potential virulence genes in the genome of the oomycete fish pathogen Saprolegnia parasitica.</title>
        <authorList>
            <person name="Jiang R.H."/>
            <person name="de Bruijn I."/>
            <person name="Haas B.J."/>
            <person name="Belmonte R."/>
            <person name="Lobach L."/>
            <person name="Christie J."/>
            <person name="van den Ackerveken G."/>
            <person name="Bottin A."/>
            <person name="Bulone V."/>
            <person name="Diaz-Moreno S.M."/>
            <person name="Dumas B."/>
            <person name="Fan L."/>
            <person name="Gaulin E."/>
            <person name="Govers F."/>
            <person name="Grenville-Briggs L.J."/>
            <person name="Horner N.R."/>
            <person name="Levin J.Z."/>
            <person name="Mammella M."/>
            <person name="Meijer H.J."/>
            <person name="Morris P."/>
            <person name="Nusbaum C."/>
            <person name="Oome S."/>
            <person name="Phillips A.J."/>
            <person name="van Rooyen D."/>
            <person name="Rzeszutek E."/>
            <person name="Saraiva M."/>
            <person name="Secombes C.J."/>
            <person name="Seidl M.F."/>
            <person name="Snel B."/>
            <person name="Stassen J.H."/>
            <person name="Sykes S."/>
            <person name="Tripathy S."/>
            <person name="van den Berg H."/>
            <person name="Vega-Arreguin J.C."/>
            <person name="Wawra S."/>
            <person name="Young S.K."/>
            <person name="Zeng Q."/>
            <person name="Dieguez-Uribeondo J."/>
            <person name="Russ C."/>
            <person name="Tyler B.M."/>
            <person name="van West P."/>
        </authorList>
    </citation>
    <scope>NUCLEOTIDE SEQUENCE [LARGE SCALE GENOMIC DNA]</scope>
    <source>
        <strain evidence="2 3">CBS 223.65</strain>
    </source>
</reference>
<feature type="transmembrane region" description="Helical" evidence="1">
    <location>
        <begin position="79"/>
        <end position="102"/>
    </location>
</feature>
<keyword evidence="3" id="KW-1185">Reference proteome</keyword>
<keyword evidence="1" id="KW-1133">Transmembrane helix</keyword>
<accession>A0A067CLW8</accession>